<gene>
    <name evidence="1" type="ORF">GMARGA_LOCUS1318</name>
</gene>
<dbReference type="Proteomes" id="UP000789901">
    <property type="component" value="Unassembled WGS sequence"/>
</dbReference>
<accession>A0ABM8VZ10</accession>
<dbReference type="EMBL" id="CAJVQB010000335">
    <property type="protein sequence ID" value="CAG8482618.1"/>
    <property type="molecule type" value="Genomic_DNA"/>
</dbReference>
<reference evidence="1 2" key="1">
    <citation type="submission" date="2021-06" db="EMBL/GenBank/DDBJ databases">
        <authorList>
            <person name="Kallberg Y."/>
            <person name="Tangrot J."/>
            <person name="Rosling A."/>
        </authorList>
    </citation>
    <scope>NUCLEOTIDE SEQUENCE [LARGE SCALE GENOMIC DNA]</scope>
    <source>
        <strain evidence="1 2">120-4 pot B 10/14</strain>
    </source>
</reference>
<protein>
    <submittedName>
        <fullName evidence="1">9147_t:CDS:1</fullName>
    </submittedName>
</protein>
<keyword evidence="2" id="KW-1185">Reference proteome</keyword>
<proteinExistence type="predicted"/>
<sequence length="371" mass="43513">MVALRNNLQCFYNLHNGDFNFYTSYYIKKDQTICVRRSQRLINRPNYREAHQYIKKHLDIDSINSDSTYITDDGFVVKEELPDSRYYCKSCDNYFNSGKCLCKNWVSNHVSKFITKQNGIVVENNVRFSDDEMQLIMDDSSDDEEFPDPEEAFKLAMEKNSFQEAKKNYRMLGDYNSMYFTMLNTIEEMTKHGISFDSPKAKTQIENLIEINTNLMRESKKMIDKYEQEIREFSLCLLVSGDKKVWLISDRIISPKQNLGAESSKFNIIFCDEKEVVNIIKKFFDNQEEKNNKIITDIKADEFNFEGIFAKNVTIGKMILSQPETTAARQVVTTTSQRPLNNKEKYKLSFEEAVFNFNTKEILAKKINLEM</sequence>
<evidence type="ECO:0000313" key="2">
    <source>
        <dbReference type="Proteomes" id="UP000789901"/>
    </source>
</evidence>
<evidence type="ECO:0000313" key="1">
    <source>
        <dbReference type="EMBL" id="CAG8482618.1"/>
    </source>
</evidence>
<organism evidence="1 2">
    <name type="scientific">Gigaspora margarita</name>
    <dbReference type="NCBI Taxonomy" id="4874"/>
    <lineage>
        <taxon>Eukaryota</taxon>
        <taxon>Fungi</taxon>
        <taxon>Fungi incertae sedis</taxon>
        <taxon>Mucoromycota</taxon>
        <taxon>Glomeromycotina</taxon>
        <taxon>Glomeromycetes</taxon>
        <taxon>Diversisporales</taxon>
        <taxon>Gigasporaceae</taxon>
        <taxon>Gigaspora</taxon>
    </lineage>
</organism>
<name>A0ABM8VZ10_GIGMA</name>
<comment type="caution">
    <text evidence="1">The sequence shown here is derived from an EMBL/GenBank/DDBJ whole genome shotgun (WGS) entry which is preliminary data.</text>
</comment>